<dbReference type="PANTHER" id="PTHR14969">
    <property type="entry name" value="SPHINGOSINE-1-PHOSPHATE PHOSPHOHYDROLASE"/>
    <property type="match status" value="1"/>
</dbReference>
<dbReference type="InterPro" id="IPR036938">
    <property type="entry name" value="PAP2/HPO_sf"/>
</dbReference>
<feature type="region of interest" description="Disordered" evidence="1">
    <location>
        <begin position="225"/>
        <end position="255"/>
    </location>
</feature>
<dbReference type="Gene3D" id="1.20.144.10">
    <property type="entry name" value="Phosphatidic acid phosphatase type 2/haloperoxidase"/>
    <property type="match status" value="1"/>
</dbReference>
<reference evidence="4 5" key="1">
    <citation type="submission" date="2024-10" db="EMBL/GenBank/DDBJ databases">
        <title>The Natural Products Discovery Center: Release of the First 8490 Sequenced Strains for Exploring Actinobacteria Biosynthetic Diversity.</title>
        <authorList>
            <person name="Kalkreuter E."/>
            <person name="Kautsar S.A."/>
            <person name="Yang D."/>
            <person name="Bader C.D."/>
            <person name="Teijaro C.N."/>
            <person name="Fluegel L."/>
            <person name="Davis C.M."/>
            <person name="Simpson J.R."/>
            <person name="Lauterbach L."/>
            <person name="Steele A.D."/>
            <person name="Gui C."/>
            <person name="Meng S."/>
            <person name="Li G."/>
            <person name="Viehrig K."/>
            <person name="Ye F."/>
            <person name="Su P."/>
            <person name="Kiefer A.F."/>
            <person name="Nichols A."/>
            <person name="Cepeda A.J."/>
            <person name="Yan W."/>
            <person name="Fan B."/>
            <person name="Jiang Y."/>
            <person name="Adhikari A."/>
            <person name="Zheng C.-J."/>
            <person name="Schuster L."/>
            <person name="Cowan T.M."/>
            <person name="Smanski M.J."/>
            <person name="Chevrette M.G."/>
            <person name="De Carvalho L.P.S."/>
            <person name="Shen B."/>
        </authorList>
    </citation>
    <scope>NUCLEOTIDE SEQUENCE [LARGE SCALE GENOMIC DNA]</scope>
    <source>
        <strain evidence="4 5">NPDC003040</strain>
    </source>
</reference>
<protein>
    <submittedName>
        <fullName evidence="4">Phosphatase PAP2 family protein</fullName>
    </submittedName>
</protein>
<dbReference type="Pfam" id="PF01569">
    <property type="entry name" value="PAP2"/>
    <property type="match status" value="1"/>
</dbReference>
<keyword evidence="5" id="KW-1185">Reference proteome</keyword>
<feature type="transmembrane region" description="Helical" evidence="2">
    <location>
        <begin position="61"/>
        <end position="86"/>
    </location>
</feature>
<dbReference type="PANTHER" id="PTHR14969:SF13">
    <property type="entry name" value="AT30094P"/>
    <property type="match status" value="1"/>
</dbReference>
<proteinExistence type="predicted"/>
<dbReference type="Proteomes" id="UP001601948">
    <property type="component" value="Unassembled WGS sequence"/>
</dbReference>
<keyword evidence="2" id="KW-1133">Transmembrane helix</keyword>
<dbReference type="SUPFAM" id="SSF48317">
    <property type="entry name" value="Acid phosphatase/Vanadium-dependent haloperoxidase"/>
    <property type="match status" value="1"/>
</dbReference>
<accession>A0ABW6QL29</accession>
<feature type="transmembrane region" description="Helical" evidence="2">
    <location>
        <begin position="168"/>
        <end position="188"/>
    </location>
</feature>
<dbReference type="SMART" id="SM00014">
    <property type="entry name" value="acidPPc"/>
    <property type="match status" value="1"/>
</dbReference>
<dbReference type="InterPro" id="IPR000326">
    <property type="entry name" value="PAP2/HPO"/>
</dbReference>
<evidence type="ECO:0000313" key="4">
    <source>
        <dbReference type="EMBL" id="MFF3221773.1"/>
    </source>
</evidence>
<sequence length="255" mass="26939">MTTNSTPGRSWNMVPTLAVLAAVLAVFAVGLTSNVLAKNGLTAIDSPISDWAVAHRNGTLTPLAITVSYLGGTVAMTILVVLAVIIYGRRGQWREAGLVVCTGLGSWALVDGGKHLIGRERPPTVNHVIVKTNLAYPSGHSLGSMAVIGVLAVLLIPQVRRPAMRWIAGIAAVVFVAAVGLSRIYLGVHWPTDVLGGWVLGALLVIVCFAGYRHLERRHILLPSSRSPKAAPADDVPVRARPSDTPARGTPAPRR</sequence>
<evidence type="ECO:0000256" key="2">
    <source>
        <dbReference type="SAM" id="Phobius"/>
    </source>
</evidence>
<dbReference type="CDD" id="cd03392">
    <property type="entry name" value="PAP2_like_2"/>
    <property type="match status" value="1"/>
</dbReference>
<dbReference type="EMBL" id="JBIAPI010000001">
    <property type="protein sequence ID" value="MFF3221773.1"/>
    <property type="molecule type" value="Genomic_DNA"/>
</dbReference>
<keyword evidence="2" id="KW-0472">Membrane</keyword>
<comment type="caution">
    <text evidence="4">The sequence shown here is derived from an EMBL/GenBank/DDBJ whole genome shotgun (WGS) entry which is preliminary data.</text>
</comment>
<feature type="transmembrane region" description="Helical" evidence="2">
    <location>
        <begin position="137"/>
        <end position="156"/>
    </location>
</feature>
<gene>
    <name evidence="4" type="ORF">ACFYV7_03165</name>
</gene>
<evidence type="ECO:0000259" key="3">
    <source>
        <dbReference type="SMART" id="SM00014"/>
    </source>
</evidence>
<feature type="domain" description="Phosphatidic acid phosphatase type 2/haloperoxidase" evidence="3">
    <location>
        <begin position="96"/>
        <end position="209"/>
    </location>
</feature>
<evidence type="ECO:0000313" key="5">
    <source>
        <dbReference type="Proteomes" id="UP001601948"/>
    </source>
</evidence>
<name>A0ABW6QL29_9NOCA</name>
<keyword evidence="2" id="KW-0812">Transmembrane</keyword>
<dbReference type="RefSeq" id="WP_387713108.1">
    <property type="nucleotide sequence ID" value="NZ_JBIAPI010000001.1"/>
</dbReference>
<organism evidence="4 5">
    <name type="scientific">Nocardia suismassiliense</name>
    <dbReference type="NCBI Taxonomy" id="2077092"/>
    <lineage>
        <taxon>Bacteria</taxon>
        <taxon>Bacillati</taxon>
        <taxon>Actinomycetota</taxon>
        <taxon>Actinomycetes</taxon>
        <taxon>Mycobacteriales</taxon>
        <taxon>Nocardiaceae</taxon>
        <taxon>Nocardia</taxon>
    </lineage>
</organism>
<evidence type="ECO:0000256" key="1">
    <source>
        <dbReference type="SAM" id="MobiDB-lite"/>
    </source>
</evidence>
<feature type="transmembrane region" description="Helical" evidence="2">
    <location>
        <begin position="194"/>
        <end position="212"/>
    </location>
</feature>